<keyword evidence="2" id="KW-1185">Reference proteome</keyword>
<dbReference type="InterPro" id="IPR009561">
    <property type="entry name" value="DUF1177"/>
</dbReference>
<gene>
    <name evidence="1" type="ORF">SAMN00808754_2249</name>
</gene>
<evidence type="ECO:0008006" key="3">
    <source>
        <dbReference type="Google" id="ProtNLM"/>
    </source>
</evidence>
<dbReference type="AlphaFoldDB" id="A0A1W1VY23"/>
<dbReference type="Proteomes" id="UP000192569">
    <property type="component" value="Chromosome I"/>
</dbReference>
<dbReference type="EMBL" id="LT838272">
    <property type="protein sequence ID" value="SMB98289.1"/>
    <property type="molecule type" value="Genomic_DNA"/>
</dbReference>
<protein>
    <recommendedName>
        <fullName evidence="3">DUF1177 domain-containing protein</fullName>
    </recommendedName>
</protein>
<evidence type="ECO:0000313" key="1">
    <source>
        <dbReference type="EMBL" id="SMB98289.1"/>
    </source>
</evidence>
<reference evidence="1 2" key="1">
    <citation type="submission" date="2017-04" db="EMBL/GenBank/DDBJ databases">
        <authorList>
            <person name="Afonso C.L."/>
            <person name="Miller P.J."/>
            <person name="Scott M.A."/>
            <person name="Spackman E."/>
            <person name="Goraichik I."/>
            <person name="Dimitrov K.M."/>
            <person name="Suarez D.L."/>
            <person name="Swayne D.E."/>
        </authorList>
    </citation>
    <scope>NUCLEOTIDE SEQUENCE [LARGE SCALE GENOMIC DNA]</scope>
    <source>
        <strain evidence="1 2">ToBE</strain>
    </source>
</reference>
<proteinExistence type="predicted"/>
<dbReference type="STRING" id="698762.SAMN00808754_2249"/>
<sequence length="323" mass="34452">MALKQVLEVYELLDSAYVNGYEVADLLKRAGLEEVTVTRIKGSKGTTDFIKAVVKGRNGKSQGGSAPTLGIIGRLGGLGARPERIGFVSDGDGALAAVAAALKLANMQHKGDVLEGDVIIATHICPDAPTQPHDPVPFMDSPVDIAEMNRNEVDPAMDAILSVDTTKGNRVINHRGFAISPTVKEGYILRVSEDLLDLMQIVTGKLPVVFPITTQDITPYGNGIYHLNSILQPSTATAAPVVGVAITAEVPVPGCATGASHLIDIEAAVRFCLEVAKAFGQGKCRFYDEEEFERLKELYGPMNHLQTLGRKKEYAGAGNSDRS</sequence>
<evidence type="ECO:0000313" key="2">
    <source>
        <dbReference type="Proteomes" id="UP000192569"/>
    </source>
</evidence>
<dbReference type="Pfam" id="PF06675">
    <property type="entry name" value="DUF1177"/>
    <property type="match status" value="1"/>
</dbReference>
<organism evidence="1 2">
    <name type="scientific">Thermanaeromonas toyohensis ToBE</name>
    <dbReference type="NCBI Taxonomy" id="698762"/>
    <lineage>
        <taxon>Bacteria</taxon>
        <taxon>Bacillati</taxon>
        <taxon>Bacillota</taxon>
        <taxon>Clostridia</taxon>
        <taxon>Neomoorellales</taxon>
        <taxon>Neomoorellaceae</taxon>
        <taxon>Thermanaeromonas</taxon>
    </lineage>
</organism>
<dbReference type="RefSeq" id="WP_084665806.1">
    <property type="nucleotide sequence ID" value="NZ_LT838272.1"/>
</dbReference>
<accession>A0A1W1VY23</accession>
<dbReference type="OrthoDB" id="9782903at2"/>
<name>A0A1W1VY23_9FIRM</name>